<protein>
    <submittedName>
        <fullName evidence="2">Ig-like domain-containing protein</fullName>
    </submittedName>
</protein>
<keyword evidence="3" id="KW-1185">Reference proteome</keyword>
<comment type="caution">
    <text evidence="2">The sequence shown here is derived from an EMBL/GenBank/DDBJ whole genome shotgun (WGS) entry which is preliminary data.</text>
</comment>
<dbReference type="EMBL" id="JACORU010000017">
    <property type="protein sequence ID" value="MBC5768346.1"/>
    <property type="molecule type" value="Genomic_DNA"/>
</dbReference>
<dbReference type="InterPro" id="IPR008964">
    <property type="entry name" value="Invasin/intimin_cell_adhesion"/>
</dbReference>
<name>A0A923MDW6_9BURK</name>
<organism evidence="2 3">
    <name type="scientific">Ramlibacter albus</name>
    <dbReference type="NCBI Taxonomy" id="2079448"/>
    <lineage>
        <taxon>Bacteria</taxon>
        <taxon>Pseudomonadati</taxon>
        <taxon>Pseudomonadota</taxon>
        <taxon>Betaproteobacteria</taxon>
        <taxon>Burkholderiales</taxon>
        <taxon>Comamonadaceae</taxon>
        <taxon>Ramlibacter</taxon>
    </lineage>
</organism>
<dbReference type="Proteomes" id="UP000596827">
    <property type="component" value="Unassembled WGS sequence"/>
</dbReference>
<dbReference type="PROSITE" id="PS51257">
    <property type="entry name" value="PROKAR_LIPOPROTEIN"/>
    <property type="match status" value="1"/>
</dbReference>
<feature type="chain" id="PRO_5037111816" evidence="1">
    <location>
        <begin position="19"/>
        <end position="232"/>
    </location>
</feature>
<gene>
    <name evidence="2" type="ORF">H8R02_28055</name>
</gene>
<dbReference type="InterPro" id="IPR013783">
    <property type="entry name" value="Ig-like_fold"/>
</dbReference>
<proteinExistence type="predicted"/>
<evidence type="ECO:0000313" key="3">
    <source>
        <dbReference type="Proteomes" id="UP000596827"/>
    </source>
</evidence>
<dbReference type="SUPFAM" id="SSF49373">
    <property type="entry name" value="Invasin/intimin cell-adhesion fragments"/>
    <property type="match status" value="1"/>
</dbReference>
<feature type="signal peptide" evidence="1">
    <location>
        <begin position="1"/>
        <end position="18"/>
    </location>
</feature>
<keyword evidence="1" id="KW-0732">Signal</keyword>
<dbReference type="Gene3D" id="2.60.40.10">
    <property type="entry name" value="Immunoglobulins"/>
    <property type="match status" value="1"/>
</dbReference>
<evidence type="ECO:0000256" key="1">
    <source>
        <dbReference type="SAM" id="SignalP"/>
    </source>
</evidence>
<reference evidence="2" key="1">
    <citation type="submission" date="2020-08" db="EMBL/GenBank/DDBJ databases">
        <title>Ramlibacter sp. GTP1 16S ribosomal RNA gene genome sequencing and assembly.</title>
        <authorList>
            <person name="Kang M."/>
        </authorList>
    </citation>
    <scope>NUCLEOTIDE SEQUENCE</scope>
    <source>
        <strain evidence="2">GTP1</strain>
    </source>
</reference>
<dbReference type="RefSeq" id="WP_187085013.1">
    <property type="nucleotide sequence ID" value="NZ_JACORU010000017.1"/>
</dbReference>
<evidence type="ECO:0000313" key="2">
    <source>
        <dbReference type="EMBL" id="MBC5768346.1"/>
    </source>
</evidence>
<sequence>MRLWIGALVALVFSCALAPAKVAAQAQPTGYGYCAALYGQWPDQCWYGLFNPDPSTYIFATPHELCEKDLAGIRAGYPQYTWTDVYVPGPIWTGAGNAPWGVCQRTSNSVSGFGSGPLMIARVTWSPPKPAQPPEISLSGPSHTKALPAGPMLPQVATVTQAGSAVAGKAVFISISGSGPLSGTTNAAGQFQFTYTPPTQRATTATITATCTDCVAPATKQIVVDNCDVCIR</sequence>
<dbReference type="AlphaFoldDB" id="A0A923MDW6"/>
<accession>A0A923MDW6</accession>